<gene>
    <name evidence="1" type="ORF">AVEN_255057_1</name>
    <name evidence="2" type="ORF">AVEN_40268_1</name>
</gene>
<organism evidence="1 3">
    <name type="scientific">Araneus ventricosus</name>
    <name type="common">Orbweaver spider</name>
    <name type="synonym">Epeira ventricosa</name>
    <dbReference type="NCBI Taxonomy" id="182803"/>
    <lineage>
        <taxon>Eukaryota</taxon>
        <taxon>Metazoa</taxon>
        <taxon>Ecdysozoa</taxon>
        <taxon>Arthropoda</taxon>
        <taxon>Chelicerata</taxon>
        <taxon>Arachnida</taxon>
        <taxon>Araneae</taxon>
        <taxon>Araneomorphae</taxon>
        <taxon>Entelegynae</taxon>
        <taxon>Araneoidea</taxon>
        <taxon>Araneidae</taxon>
        <taxon>Araneus</taxon>
    </lineage>
</organism>
<dbReference type="Proteomes" id="UP000499080">
    <property type="component" value="Unassembled WGS sequence"/>
</dbReference>
<evidence type="ECO:0000313" key="1">
    <source>
        <dbReference type="EMBL" id="GBN79568.1"/>
    </source>
</evidence>
<protein>
    <submittedName>
        <fullName evidence="1">Uncharacterized protein</fullName>
    </submittedName>
</protein>
<proteinExistence type="predicted"/>
<sequence length="120" mass="14319">MRGCKKGFEKLLRDANKNLLHIDGDSEHKFHNTAKLFFSYFDRFFEDFANKVFNDINESPKDTELFVRLQQNMNLKYNLKLIMPIDNWFLQMLTICNRLFSLKDALMMYYASFLSNGEIP</sequence>
<evidence type="ECO:0000313" key="2">
    <source>
        <dbReference type="EMBL" id="GBN79572.1"/>
    </source>
</evidence>
<name>A0A4Y2RUV0_ARAVE</name>
<evidence type="ECO:0000313" key="3">
    <source>
        <dbReference type="Proteomes" id="UP000499080"/>
    </source>
</evidence>
<reference evidence="1 3" key="1">
    <citation type="journal article" date="2019" name="Sci. Rep.">
        <title>Orb-weaving spider Araneus ventricosus genome elucidates the spidroin gene catalogue.</title>
        <authorList>
            <person name="Kono N."/>
            <person name="Nakamura H."/>
            <person name="Ohtoshi R."/>
            <person name="Moran D.A.P."/>
            <person name="Shinohara A."/>
            <person name="Yoshida Y."/>
            <person name="Fujiwara M."/>
            <person name="Mori M."/>
            <person name="Tomita M."/>
            <person name="Arakawa K."/>
        </authorList>
    </citation>
    <scope>NUCLEOTIDE SEQUENCE [LARGE SCALE GENOMIC DNA]</scope>
</reference>
<dbReference type="EMBL" id="BGPR01018591">
    <property type="protein sequence ID" value="GBN79572.1"/>
    <property type="molecule type" value="Genomic_DNA"/>
</dbReference>
<keyword evidence="3" id="KW-1185">Reference proteome</keyword>
<dbReference type="PANTHER" id="PTHR37162">
    <property type="entry name" value="HAT FAMILY DIMERISATION DOMAINCONTAINING PROTEIN-RELATED"/>
    <property type="match status" value="1"/>
</dbReference>
<comment type="caution">
    <text evidence="1">The sequence shown here is derived from an EMBL/GenBank/DDBJ whole genome shotgun (WGS) entry which is preliminary data.</text>
</comment>
<dbReference type="EMBL" id="BGPR01018589">
    <property type="protein sequence ID" value="GBN79568.1"/>
    <property type="molecule type" value="Genomic_DNA"/>
</dbReference>
<accession>A0A4Y2RUV0</accession>
<dbReference type="AlphaFoldDB" id="A0A4Y2RUV0"/>
<dbReference type="PANTHER" id="PTHR37162:SF1">
    <property type="entry name" value="BED-TYPE DOMAIN-CONTAINING PROTEIN"/>
    <property type="match status" value="1"/>
</dbReference>